<gene>
    <name evidence="7" type="ORF">RFI_16470</name>
</gene>
<dbReference type="Proteomes" id="UP000023152">
    <property type="component" value="Unassembled WGS sequence"/>
</dbReference>
<evidence type="ECO:0000256" key="1">
    <source>
        <dbReference type="ARBA" id="ARBA00004606"/>
    </source>
</evidence>
<proteinExistence type="predicted"/>
<dbReference type="GO" id="GO:0035269">
    <property type="term" value="P:protein O-linked glycosylation via mannose"/>
    <property type="evidence" value="ECO:0007669"/>
    <property type="project" value="TreeGrafter"/>
</dbReference>
<accession>X6N610</accession>
<name>X6N610_RETFI</name>
<keyword evidence="6" id="KW-0325">Glycoprotein</keyword>
<dbReference type="EMBL" id="ASPP01012294">
    <property type="protein sequence ID" value="ETO20747.1"/>
    <property type="molecule type" value="Genomic_DNA"/>
</dbReference>
<dbReference type="GO" id="GO:0015020">
    <property type="term" value="F:glucuronosyltransferase activity"/>
    <property type="evidence" value="ECO:0007669"/>
    <property type="project" value="TreeGrafter"/>
</dbReference>
<comment type="subcellular location">
    <subcellularLocation>
        <location evidence="1">Membrane</location>
        <topology evidence="1">Single-pass type II membrane protein</topology>
    </subcellularLocation>
</comment>
<dbReference type="GO" id="GO:0042285">
    <property type="term" value="F:xylosyltransferase activity"/>
    <property type="evidence" value="ECO:0007669"/>
    <property type="project" value="TreeGrafter"/>
</dbReference>
<feature type="non-terminal residue" evidence="7">
    <location>
        <position position="1"/>
    </location>
</feature>
<dbReference type="InterPro" id="IPR051292">
    <property type="entry name" value="Xyl/GlcA_transferase"/>
</dbReference>
<evidence type="ECO:0000256" key="4">
    <source>
        <dbReference type="ARBA" id="ARBA00022989"/>
    </source>
</evidence>
<dbReference type="PANTHER" id="PTHR12270:SF52">
    <property type="entry name" value="GLYCOSYLTRANSFERASE-LIKE PROTEIN GNT13-RELATED"/>
    <property type="match status" value="1"/>
</dbReference>
<evidence type="ECO:0000256" key="3">
    <source>
        <dbReference type="ARBA" id="ARBA00022968"/>
    </source>
</evidence>
<evidence type="ECO:0000313" key="7">
    <source>
        <dbReference type="EMBL" id="ETO20747.1"/>
    </source>
</evidence>
<dbReference type="OrthoDB" id="411524at2759"/>
<keyword evidence="4" id="KW-1133">Transmembrane helix</keyword>
<keyword evidence="2" id="KW-0812">Transmembrane</keyword>
<organism evidence="7 8">
    <name type="scientific">Reticulomyxa filosa</name>
    <dbReference type="NCBI Taxonomy" id="46433"/>
    <lineage>
        <taxon>Eukaryota</taxon>
        <taxon>Sar</taxon>
        <taxon>Rhizaria</taxon>
        <taxon>Retaria</taxon>
        <taxon>Foraminifera</taxon>
        <taxon>Monothalamids</taxon>
        <taxon>Reticulomyxidae</taxon>
        <taxon>Reticulomyxa</taxon>
    </lineage>
</organism>
<comment type="caution">
    <text evidence="7">The sequence shown here is derived from an EMBL/GenBank/DDBJ whole genome shotgun (WGS) entry which is preliminary data.</text>
</comment>
<keyword evidence="8" id="KW-1185">Reference proteome</keyword>
<protein>
    <submittedName>
        <fullName evidence="7">Uncharacterized protein</fullName>
    </submittedName>
</protein>
<dbReference type="PANTHER" id="PTHR12270">
    <property type="entry name" value="GLYCOSYLTRANSFERASE-RELATED"/>
    <property type="match status" value="1"/>
</dbReference>
<evidence type="ECO:0000256" key="2">
    <source>
        <dbReference type="ARBA" id="ARBA00022692"/>
    </source>
</evidence>
<reference evidence="7 8" key="1">
    <citation type="journal article" date="2013" name="Curr. Biol.">
        <title>The Genome of the Foraminiferan Reticulomyxa filosa.</title>
        <authorList>
            <person name="Glockner G."/>
            <person name="Hulsmann N."/>
            <person name="Schleicher M."/>
            <person name="Noegel A.A."/>
            <person name="Eichinger L."/>
            <person name="Gallinger C."/>
            <person name="Pawlowski J."/>
            <person name="Sierra R."/>
            <person name="Euteneuer U."/>
            <person name="Pillet L."/>
            <person name="Moustafa A."/>
            <person name="Platzer M."/>
            <person name="Groth M."/>
            <person name="Szafranski K."/>
            <person name="Schliwa M."/>
        </authorList>
    </citation>
    <scope>NUCLEOTIDE SEQUENCE [LARGE SCALE GENOMIC DNA]</scope>
</reference>
<evidence type="ECO:0000256" key="6">
    <source>
        <dbReference type="ARBA" id="ARBA00023180"/>
    </source>
</evidence>
<evidence type="ECO:0000313" key="8">
    <source>
        <dbReference type="Proteomes" id="UP000023152"/>
    </source>
</evidence>
<dbReference type="AlphaFoldDB" id="X6N610"/>
<dbReference type="Pfam" id="PF13896">
    <property type="entry name" value="Glyco_transf_49"/>
    <property type="match status" value="1"/>
</dbReference>
<evidence type="ECO:0000256" key="5">
    <source>
        <dbReference type="ARBA" id="ARBA00023136"/>
    </source>
</evidence>
<sequence>YRQKDKITIVTQCSLDRLKWISPMCRVWQGPISLAVYIQKEELMSFLKAYDPTLEMRIMSSRRGLNSTTVADSTTTTSEREEESIATTKLVTSLLRTKGKQILTSVVDFWKKIEYGDNATSNTSALDIHLLFETEKSNHVCVQQGRGAVQAMYPVNALRNLALRYVRSDYVFLLDADFVPSHDMHRRAWLQIQKVASQSIRPDRLAFIVPAWEVLDQDSNNEAIVPRTKRDIIAMANAKRAIG</sequence>
<dbReference type="GO" id="GO:0016020">
    <property type="term" value="C:membrane"/>
    <property type="evidence" value="ECO:0007669"/>
    <property type="project" value="UniProtKB-SubCell"/>
</dbReference>
<keyword evidence="3" id="KW-0735">Signal-anchor</keyword>
<keyword evidence="5" id="KW-0472">Membrane</keyword>